<dbReference type="Proteomes" id="UP001279642">
    <property type="component" value="Unassembled WGS sequence"/>
</dbReference>
<dbReference type="EC" id="2.5.1.78" evidence="3 7"/>
<dbReference type="RefSeq" id="WP_320510307.1">
    <property type="nucleotide sequence ID" value="NZ_JAXCLW010000008.1"/>
</dbReference>
<protein>
    <recommendedName>
        <fullName evidence="3 7">6,7-dimethyl-8-ribityllumazine synthase</fullName>
        <shortName evidence="7">DMRL synthase</shortName>
        <shortName evidence="7">LS</shortName>
        <shortName evidence="7">Lumazine synthase</shortName>
        <ecNumber evidence="3 7">2.5.1.78</ecNumber>
    </recommendedName>
</protein>
<organism evidence="8 9">
    <name type="scientific">Dongia soli</name>
    <dbReference type="NCBI Taxonomy" id="600628"/>
    <lineage>
        <taxon>Bacteria</taxon>
        <taxon>Pseudomonadati</taxon>
        <taxon>Pseudomonadota</taxon>
        <taxon>Alphaproteobacteria</taxon>
        <taxon>Rhodospirillales</taxon>
        <taxon>Dongiaceae</taxon>
        <taxon>Dongia</taxon>
    </lineage>
</organism>
<dbReference type="PANTHER" id="PTHR21058:SF0">
    <property type="entry name" value="6,7-DIMETHYL-8-RIBITYLLUMAZINE SYNTHASE"/>
    <property type="match status" value="1"/>
</dbReference>
<comment type="caution">
    <text evidence="7">Lacks conserved residue(s) required for the propagation of feature annotation.</text>
</comment>
<reference evidence="8 9" key="1">
    <citation type="journal article" date="2016" name="Antonie Van Leeuwenhoek">
        <title>Dongia soli sp. nov., isolated from soil from Dokdo, Korea.</title>
        <authorList>
            <person name="Kim D.U."/>
            <person name="Lee H."/>
            <person name="Kim H."/>
            <person name="Kim S.G."/>
            <person name="Ka J.O."/>
        </authorList>
    </citation>
    <scope>NUCLEOTIDE SEQUENCE [LARGE SCALE GENOMIC DNA]</scope>
    <source>
        <strain evidence="8 9">D78</strain>
    </source>
</reference>
<feature type="binding site" evidence="7">
    <location>
        <position position="29"/>
    </location>
    <ligand>
        <name>5-amino-6-(D-ribitylamino)uracil</name>
        <dbReference type="ChEBI" id="CHEBI:15934"/>
    </ligand>
</feature>
<feature type="binding site" evidence="7">
    <location>
        <position position="134"/>
    </location>
    <ligand>
        <name>(2S)-2-hydroxy-3-oxobutyl phosphate</name>
        <dbReference type="ChEBI" id="CHEBI:58830"/>
    </ligand>
</feature>
<dbReference type="EMBL" id="JAXCLW010000008">
    <property type="protein sequence ID" value="MDY0885233.1"/>
    <property type="molecule type" value="Genomic_DNA"/>
</dbReference>
<dbReference type="InterPro" id="IPR036467">
    <property type="entry name" value="LS/RS_sf"/>
</dbReference>
<feature type="binding site" evidence="7">
    <location>
        <position position="120"/>
    </location>
    <ligand>
        <name>5-amino-6-(D-ribitylamino)uracil</name>
        <dbReference type="ChEBI" id="CHEBI:15934"/>
    </ligand>
</feature>
<keyword evidence="9" id="KW-1185">Reference proteome</keyword>
<feature type="binding site" evidence="7">
    <location>
        <begin position="87"/>
        <end position="89"/>
    </location>
    <ligand>
        <name>5-amino-6-(D-ribitylamino)uracil</name>
        <dbReference type="ChEBI" id="CHEBI:15934"/>
    </ligand>
</feature>
<evidence type="ECO:0000313" key="8">
    <source>
        <dbReference type="EMBL" id="MDY0885233.1"/>
    </source>
</evidence>
<dbReference type="GO" id="GO:0000906">
    <property type="term" value="F:6,7-dimethyl-8-ribityllumazine synthase activity"/>
    <property type="evidence" value="ECO:0007669"/>
    <property type="project" value="UniProtKB-EC"/>
</dbReference>
<proteinExistence type="inferred from homology"/>
<evidence type="ECO:0000256" key="6">
    <source>
        <dbReference type="ARBA" id="ARBA00048785"/>
    </source>
</evidence>
<dbReference type="InterPro" id="IPR002180">
    <property type="entry name" value="LS/RS"/>
</dbReference>
<dbReference type="NCBIfam" id="NF009084">
    <property type="entry name" value="PRK12419.1"/>
    <property type="match status" value="1"/>
</dbReference>
<comment type="caution">
    <text evidence="8">The sequence shown here is derived from an EMBL/GenBank/DDBJ whole genome shotgun (WGS) entry which is preliminary data.</text>
</comment>
<name>A0ABU5EG97_9PROT</name>
<dbReference type="Pfam" id="PF00885">
    <property type="entry name" value="DMRL_synthase"/>
    <property type="match status" value="1"/>
</dbReference>
<feature type="binding site" evidence="7">
    <location>
        <begin position="63"/>
        <end position="65"/>
    </location>
    <ligand>
        <name>5-amino-6-(D-ribitylamino)uracil</name>
        <dbReference type="ChEBI" id="CHEBI:15934"/>
    </ligand>
</feature>
<comment type="function">
    <text evidence="7">Catalyzes the formation of 6,7-dimethyl-8-ribityllumazine by condensation of 5-amino-6-(D-ribitylamino)uracil with 3,4-dihydroxy-2-butanone 4-phosphate. This is the penultimate step in the biosynthesis of riboflavin.</text>
</comment>
<dbReference type="HAMAP" id="MF_00178">
    <property type="entry name" value="Lumazine_synth"/>
    <property type="match status" value="1"/>
</dbReference>
<gene>
    <name evidence="7" type="primary">ribH</name>
    <name evidence="8" type="ORF">SMD27_20495</name>
</gene>
<keyword evidence="4 7" id="KW-0686">Riboflavin biosynthesis</keyword>
<comment type="catalytic activity">
    <reaction evidence="6 7">
        <text>(2S)-2-hydroxy-3-oxobutyl phosphate + 5-amino-6-(D-ribitylamino)uracil = 6,7-dimethyl-8-(1-D-ribityl)lumazine + phosphate + 2 H2O + H(+)</text>
        <dbReference type="Rhea" id="RHEA:26152"/>
        <dbReference type="ChEBI" id="CHEBI:15377"/>
        <dbReference type="ChEBI" id="CHEBI:15378"/>
        <dbReference type="ChEBI" id="CHEBI:15934"/>
        <dbReference type="ChEBI" id="CHEBI:43474"/>
        <dbReference type="ChEBI" id="CHEBI:58201"/>
        <dbReference type="ChEBI" id="CHEBI:58830"/>
        <dbReference type="EC" id="2.5.1.78"/>
    </reaction>
</comment>
<evidence type="ECO:0000256" key="5">
    <source>
        <dbReference type="ARBA" id="ARBA00022679"/>
    </source>
</evidence>
<sequence>MNQSQISTISTPSKAPTEGGRIAFIQSSWHKDIVDQCRIAFVAQLSKLGITENRIDVFAVPGAFEIPLQAKILAKTGRYAAVVAAGFVVDGGIYRHEFVAQAVISGLMQVQLETETPVLSAVLTPQHFHDHEEHRKFFFEHFLVKGTEAANACAQTIANMQKLKQAAA</sequence>
<comment type="similarity">
    <text evidence="2 7">Belongs to the DMRL synthase family.</text>
</comment>
<evidence type="ECO:0000256" key="3">
    <source>
        <dbReference type="ARBA" id="ARBA00012664"/>
    </source>
</evidence>
<evidence type="ECO:0000256" key="1">
    <source>
        <dbReference type="ARBA" id="ARBA00004917"/>
    </source>
</evidence>
<accession>A0ABU5EG97</accession>
<evidence type="ECO:0000256" key="4">
    <source>
        <dbReference type="ARBA" id="ARBA00022619"/>
    </source>
</evidence>
<keyword evidence="5 7" id="KW-0808">Transferase</keyword>
<evidence type="ECO:0000256" key="2">
    <source>
        <dbReference type="ARBA" id="ARBA00007424"/>
    </source>
</evidence>
<feature type="active site" description="Proton donor" evidence="7">
    <location>
        <position position="95"/>
    </location>
</feature>
<dbReference type="InterPro" id="IPR034964">
    <property type="entry name" value="LS"/>
</dbReference>
<evidence type="ECO:0000313" key="9">
    <source>
        <dbReference type="Proteomes" id="UP001279642"/>
    </source>
</evidence>
<dbReference type="PANTHER" id="PTHR21058">
    <property type="entry name" value="6,7-DIMETHYL-8-RIBITYLLUMAZINE SYNTHASE DMRL SYNTHASE LUMAZINE SYNTHASE"/>
    <property type="match status" value="1"/>
</dbReference>
<evidence type="ECO:0000256" key="7">
    <source>
        <dbReference type="HAMAP-Rule" id="MF_00178"/>
    </source>
</evidence>
<dbReference type="SUPFAM" id="SSF52121">
    <property type="entry name" value="Lumazine synthase"/>
    <property type="match status" value="1"/>
</dbReference>
<dbReference type="Gene3D" id="3.40.50.960">
    <property type="entry name" value="Lumazine/riboflavin synthase"/>
    <property type="match status" value="1"/>
</dbReference>
<comment type="pathway">
    <text evidence="1 7">Cofactor biosynthesis; riboflavin biosynthesis; riboflavin from 2-hydroxy-3-oxobutyl phosphate and 5-amino-6-(D-ribitylamino)uracil: step 1/2.</text>
</comment>